<feature type="compositionally biased region" description="Basic residues" evidence="1">
    <location>
        <begin position="150"/>
        <end position="163"/>
    </location>
</feature>
<feature type="compositionally biased region" description="Polar residues" evidence="1">
    <location>
        <begin position="283"/>
        <end position="302"/>
    </location>
</feature>
<feature type="region of interest" description="Disordered" evidence="1">
    <location>
        <begin position="1"/>
        <end position="22"/>
    </location>
</feature>
<dbReference type="AlphaFoldDB" id="A0A420Y1D4"/>
<feature type="region of interest" description="Disordered" evidence="1">
    <location>
        <begin position="126"/>
        <end position="163"/>
    </location>
</feature>
<feature type="region of interest" description="Disordered" evidence="1">
    <location>
        <begin position="283"/>
        <end position="389"/>
    </location>
</feature>
<feature type="region of interest" description="Disordered" evidence="1">
    <location>
        <begin position="45"/>
        <end position="101"/>
    </location>
</feature>
<keyword evidence="3" id="KW-1185">Reference proteome</keyword>
<feature type="region of interest" description="Disordered" evidence="1">
    <location>
        <begin position="205"/>
        <end position="251"/>
    </location>
</feature>
<evidence type="ECO:0000256" key="1">
    <source>
        <dbReference type="SAM" id="MobiDB-lite"/>
    </source>
</evidence>
<feature type="compositionally biased region" description="Polar residues" evidence="1">
    <location>
        <begin position="227"/>
        <end position="245"/>
    </location>
</feature>
<accession>A0A420Y1D4</accession>
<name>A0A420Y1D4_9PEZI</name>
<feature type="compositionally biased region" description="Basic and acidic residues" evidence="1">
    <location>
        <begin position="491"/>
        <end position="500"/>
    </location>
</feature>
<comment type="caution">
    <text evidence="2">The sequence shown here is derived from an EMBL/GenBank/DDBJ whole genome shotgun (WGS) entry which is preliminary data.</text>
</comment>
<dbReference type="Proteomes" id="UP000275385">
    <property type="component" value="Unassembled WGS sequence"/>
</dbReference>
<sequence length="568" mass="61893">MSEDTVSPLFPDRPIRPLPKRRIRERLTPEAAARIDYPLEIETTTPVIPYPPYSSRPTDTGVSIEASHNRPRDTGLEIRRSSGSGPGYNDFTGTTRRDVVPRSLPGALGRVARVPLNHEFARHMNAQAPRSASSSIDGEPFENTLETPNNKKKRKALPGSHGTHHIVHTVESRAAGLQGAEGLGESSSPSSAPYYHGTGGFTGFSHNVSGPGRGRYGRVRNGRSPLRTVSDTMGNWAQRNGNQRGSPWPLDSAQHPGIISAAIANAEKYSARNGQESDRLSLLHQQQRPKTSPGSTEFTFTCDSPVPGGMHWPASRGQHPYSTMPSNLSKDQQLNNPSVASFGTASSSRPLPGHAGQITTATSAMGNQTTSGQPSDEAPRPKPRLSHAERVQRDIERQAAARQRQQQERNAKNGALEKWTAKDVELCRFCEYEAYFGVPPRALIRQYELKERKEILARRKRQRQIENAKKSRRNKNLKATKSAAKAGSPVHEPEVEDTLHGEAQASSSMPAPDSSGGLEGKGPSDEREEPEASNTLEGPPAPDDRDFREGRAGTESSQSPPPPPDKPP</sequence>
<feature type="region of interest" description="Disordered" evidence="1">
    <location>
        <begin position="459"/>
        <end position="568"/>
    </location>
</feature>
<organism evidence="2 3">
    <name type="scientific">Coniochaeta pulveracea</name>
    <dbReference type="NCBI Taxonomy" id="177199"/>
    <lineage>
        <taxon>Eukaryota</taxon>
        <taxon>Fungi</taxon>
        <taxon>Dikarya</taxon>
        <taxon>Ascomycota</taxon>
        <taxon>Pezizomycotina</taxon>
        <taxon>Sordariomycetes</taxon>
        <taxon>Sordariomycetidae</taxon>
        <taxon>Coniochaetales</taxon>
        <taxon>Coniochaetaceae</taxon>
        <taxon>Coniochaeta</taxon>
    </lineage>
</organism>
<feature type="compositionally biased region" description="Low complexity" evidence="1">
    <location>
        <begin position="175"/>
        <end position="188"/>
    </location>
</feature>
<gene>
    <name evidence="2" type="ORF">DL546_005079</name>
</gene>
<reference evidence="2 3" key="1">
    <citation type="submission" date="2018-08" db="EMBL/GenBank/DDBJ databases">
        <title>Draft genome of the lignicolous fungus Coniochaeta pulveracea.</title>
        <authorList>
            <person name="Borstlap C.J."/>
            <person name="De Witt R.N."/>
            <person name="Botha A."/>
            <person name="Volschenk H."/>
        </authorList>
    </citation>
    <scope>NUCLEOTIDE SEQUENCE [LARGE SCALE GENOMIC DNA]</scope>
    <source>
        <strain evidence="2 3">CAB683</strain>
    </source>
</reference>
<feature type="compositionally biased region" description="Basic and acidic residues" evidence="1">
    <location>
        <begin position="67"/>
        <end position="80"/>
    </location>
</feature>
<feature type="compositionally biased region" description="Polar residues" evidence="1">
    <location>
        <begin position="320"/>
        <end position="349"/>
    </location>
</feature>
<feature type="compositionally biased region" description="Polar residues" evidence="1">
    <location>
        <begin position="357"/>
        <end position="374"/>
    </location>
</feature>
<feature type="compositionally biased region" description="Basic and acidic residues" evidence="1">
    <location>
        <begin position="459"/>
        <end position="469"/>
    </location>
</feature>
<feature type="compositionally biased region" description="Basic and acidic residues" evidence="1">
    <location>
        <begin position="542"/>
        <end position="552"/>
    </location>
</feature>
<dbReference type="STRING" id="177199.A0A420Y1D4"/>
<evidence type="ECO:0000313" key="3">
    <source>
        <dbReference type="Proteomes" id="UP000275385"/>
    </source>
</evidence>
<feature type="compositionally biased region" description="Pro residues" evidence="1">
    <location>
        <begin position="559"/>
        <end position="568"/>
    </location>
</feature>
<protein>
    <submittedName>
        <fullName evidence="2">Uncharacterized protein</fullName>
    </submittedName>
</protein>
<dbReference type="OrthoDB" id="4174342at2759"/>
<proteinExistence type="predicted"/>
<feature type="region of interest" description="Disordered" evidence="1">
    <location>
        <begin position="175"/>
        <end position="194"/>
    </location>
</feature>
<evidence type="ECO:0000313" key="2">
    <source>
        <dbReference type="EMBL" id="RKU41734.1"/>
    </source>
</evidence>
<dbReference type="EMBL" id="QVQW01000069">
    <property type="protein sequence ID" value="RKU41734.1"/>
    <property type="molecule type" value="Genomic_DNA"/>
</dbReference>